<protein>
    <submittedName>
        <fullName evidence="1">Uncharacterized protein</fullName>
    </submittedName>
</protein>
<evidence type="ECO:0000313" key="1">
    <source>
        <dbReference type="EMBL" id="JAD89804.1"/>
    </source>
</evidence>
<sequence length="42" mass="4599">MTWLPVLSSENTECTPNQNFKATTRISSSTIIILKSGNSIQS</sequence>
<accession>A0A0A9DMJ4</accession>
<reference evidence="1" key="1">
    <citation type="submission" date="2014-09" db="EMBL/GenBank/DDBJ databases">
        <authorList>
            <person name="Magalhaes I.L.F."/>
            <person name="Oliveira U."/>
            <person name="Santos F.R."/>
            <person name="Vidigal T.H.D.A."/>
            <person name="Brescovit A.D."/>
            <person name="Santos A.J."/>
        </authorList>
    </citation>
    <scope>NUCLEOTIDE SEQUENCE</scope>
    <source>
        <tissue evidence="1">Shoot tissue taken approximately 20 cm above the soil surface</tissue>
    </source>
</reference>
<proteinExistence type="predicted"/>
<dbReference type="AlphaFoldDB" id="A0A0A9DMJ4"/>
<name>A0A0A9DMJ4_ARUDO</name>
<organism evidence="1">
    <name type="scientific">Arundo donax</name>
    <name type="common">Giant reed</name>
    <name type="synonym">Donax arundinaceus</name>
    <dbReference type="NCBI Taxonomy" id="35708"/>
    <lineage>
        <taxon>Eukaryota</taxon>
        <taxon>Viridiplantae</taxon>
        <taxon>Streptophyta</taxon>
        <taxon>Embryophyta</taxon>
        <taxon>Tracheophyta</taxon>
        <taxon>Spermatophyta</taxon>
        <taxon>Magnoliopsida</taxon>
        <taxon>Liliopsida</taxon>
        <taxon>Poales</taxon>
        <taxon>Poaceae</taxon>
        <taxon>PACMAD clade</taxon>
        <taxon>Arundinoideae</taxon>
        <taxon>Arundineae</taxon>
        <taxon>Arundo</taxon>
    </lineage>
</organism>
<dbReference type="EMBL" id="GBRH01208091">
    <property type="protein sequence ID" value="JAD89804.1"/>
    <property type="molecule type" value="Transcribed_RNA"/>
</dbReference>
<reference evidence="1" key="2">
    <citation type="journal article" date="2015" name="Data Brief">
        <title>Shoot transcriptome of the giant reed, Arundo donax.</title>
        <authorList>
            <person name="Barrero R.A."/>
            <person name="Guerrero F.D."/>
            <person name="Moolhuijzen P."/>
            <person name="Goolsby J.A."/>
            <person name="Tidwell J."/>
            <person name="Bellgard S.E."/>
            <person name="Bellgard M.I."/>
        </authorList>
    </citation>
    <scope>NUCLEOTIDE SEQUENCE</scope>
    <source>
        <tissue evidence="1">Shoot tissue taken approximately 20 cm above the soil surface</tissue>
    </source>
</reference>